<proteinExistence type="predicted"/>
<dbReference type="EMBL" id="PPCV01000005">
    <property type="protein sequence ID" value="RXW32008.1"/>
    <property type="molecule type" value="Genomic_DNA"/>
</dbReference>
<evidence type="ECO:0000313" key="4">
    <source>
        <dbReference type="Proteomes" id="UP000290624"/>
    </source>
</evidence>
<protein>
    <recommendedName>
        <fullName evidence="2">TadE-like domain-containing protein</fullName>
    </recommendedName>
</protein>
<feature type="domain" description="TadE-like" evidence="2">
    <location>
        <begin position="10"/>
        <end position="52"/>
    </location>
</feature>
<dbReference type="Pfam" id="PF07811">
    <property type="entry name" value="TadE"/>
    <property type="match status" value="1"/>
</dbReference>
<accession>A0A4V1Q7B5</accession>
<dbReference type="AlphaFoldDB" id="A0A4V1Q7B5"/>
<keyword evidence="1" id="KW-0472">Membrane</keyword>
<evidence type="ECO:0000259" key="2">
    <source>
        <dbReference type="Pfam" id="PF07811"/>
    </source>
</evidence>
<dbReference type="InterPro" id="IPR012495">
    <property type="entry name" value="TadE-like_dom"/>
</dbReference>
<evidence type="ECO:0000256" key="1">
    <source>
        <dbReference type="SAM" id="Phobius"/>
    </source>
</evidence>
<name>A0A4V1Q7B5_9ACTN</name>
<evidence type="ECO:0000313" key="3">
    <source>
        <dbReference type="EMBL" id="RXW32008.1"/>
    </source>
</evidence>
<keyword evidence="1" id="KW-0812">Transmembrane</keyword>
<comment type="caution">
    <text evidence="3">The sequence shown here is derived from an EMBL/GenBank/DDBJ whole genome shotgun (WGS) entry which is preliminary data.</text>
</comment>
<keyword evidence="4" id="KW-1185">Reference proteome</keyword>
<sequence length="116" mass="11928">MSRSSKRERGTAALEFVGAFPCLLLAGMIALQFGLVGWATVSTNDAAKAAARAASLGRNPTTAAKEALPGSLAPLSVTGSKLSGGYSYTVEVKVPSVLPMIDFGSIRRTVDMPTAP</sequence>
<feature type="transmembrane region" description="Helical" evidence="1">
    <location>
        <begin position="12"/>
        <end position="38"/>
    </location>
</feature>
<dbReference type="RefSeq" id="WP_129458748.1">
    <property type="nucleotide sequence ID" value="NZ_PPCV01000005.1"/>
</dbReference>
<gene>
    <name evidence="3" type="ORF">C1706_08150</name>
</gene>
<reference evidence="3 4" key="1">
    <citation type="submission" date="2018-01" db="EMBL/GenBank/DDBJ databases">
        <title>Lactibacter flavus gen. nov., sp. nov., a novel bacterium of the family Propionibacteriaceae isolated from raw milk and dairy products.</title>
        <authorList>
            <person name="Wenning M."/>
            <person name="Breitenwieser F."/>
            <person name="Huptas C."/>
            <person name="von Neubeck M."/>
            <person name="Busse H.-J."/>
            <person name="Scherer S."/>
        </authorList>
    </citation>
    <scope>NUCLEOTIDE SEQUENCE [LARGE SCALE GENOMIC DNA]</scope>
    <source>
        <strain evidence="3 4">VG341</strain>
    </source>
</reference>
<dbReference type="OrthoDB" id="4335656at2"/>
<dbReference type="Proteomes" id="UP000290624">
    <property type="component" value="Unassembled WGS sequence"/>
</dbReference>
<keyword evidence="1" id="KW-1133">Transmembrane helix</keyword>
<organism evidence="3 4">
    <name type="scientific">Propioniciclava flava</name>
    <dbReference type="NCBI Taxonomy" id="2072026"/>
    <lineage>
        <taxon>Bacteria</taxon>
        <taxon>Bacillati</taxon>
        <taxon>Actinomycetota</taxon>
        <taxon>Actinomycetes</taxon>
        <taxon>Propionibacteriales</taxon>
        <taxon>Propionibacteriaceae</taxon>
        <taxon>Propioniciclava</taxon>
    </lineage>
</organism>